<organism evidence="2 3">
    <name type="scientific">Nonomuraea glycinis</name>
    <dbReference type="NCBI Taxonomy" id="2047744"/>
    <lineage>
        <taxon>Bacteria</taxon>
        <taxon>Bacillati</taxon>
        <taxon>Actinomycetota</taxon>
        <taxon>Actinomycetes</taxon>
        <taxon>Streptosporangiales</taxon>
        <taxon>Streptosporangiaceae</taxon>
        <taxon>Nonomuraea</taxon>
    </lineage>
</organism>
<comment type="caution">
    <text evidence="2">The sequence shown here is derived from an EMBL/GenBank/DDBJ whole genome shotgun (WGS) entry which is preliminary data.</text>
</comment>
<protein>
    <recommendedName>
        <fullName evidence="1">FAD-binding domain-containing protein</fullName>
    </recommendedName>
</protein>
<name>A0A918A547_9ACTN</name>
<evidence type="ECO:0000313" key="2">
    <source>
        <dbReference type="EMBL" id="GGP06089.1"/>
    </source>
</evidence>
<sequence length="363" mass="39785">MKVLVSGASVGGPVLAYWLRERGFEVTLVERAPAPRLGGQAVDIRGAALTVADRMGILERATALRTTMRGMSMVDGDGQEIMRSTEETVSGGRFDSPDIEILRDDLTALVTAAAGATYRYGDSIAELTQDEQGVDVTFESGGRGRYDFVVGADGLHSNVRGLVFGDESRFLRHLGMYVAIFTAPNFLDLDHWQTWHRDGDAGFGLFSDRDPSVMRVNLGFAAGPIDYDHHDVDQQRRLVREHCAKLRWEAPRLIEAMDKADDFYFDAMAQVEMERWSKGRVALVGDAGYCASPMSGQGTSLAMVGAYVLAEELGREPAGAFDRYERRLRPFVALNQALALEQQEGQGAAPENVQRAANAITLD</sequence>
<evidence type="ECO:0000313" key="3">
    <source>
        <dbReference type="Proteomes" id="UP000660745"/>
    </source>
</evidence>
<keyword evidence="3" id="KW-1185">Reference proteome</keyword>
<dbReference type="PRINTS" id="PR00420">
    <property type="entry name" value="RNGMNOXGNASE"/>
</dbReference>
<dbReference type="PANTHER" id="PTHR46865">
    <property type="entry name" value="OXIDOREDUCTASE-RELATED"/>
    <property type="match status" value="1"/>
</dbReference>
<dbReference type="AlphaFoldDB" id="A0A918A547"/>
<dbReference type="EMBL" id="BMNK01000004">
    <property type="protein sequence ID" value="GGP06089.1"/>
    <property type="molecule type" value="Genomic_DNA"/>
</dbReference>
<dbReference type="Proteomes" id="UP000660745">
    <property type="component" value="Unassembled WGS sequence"/>
</dbReference>
<accession>A0A918A547</accession>
<dbReference type="Pfam" id="PF01494">
    <property type="entry name" value="FAD_binding_3"/>
    <property type="match status" value="1"/>
</dbReference>
<reference evidence="2" key="2">
    <citation type="submission" date="2020-09" db="EMBL/GenBank/DDBJ databases">
        <authorList>
            <person name="Sun Q."/>
            <person name="Zhou Y."/>
        </authorList>
    </citation>
    <scope>NUCLEOTIDE SEQUENCE</scope>
    <source>
        <strain evidence="2">CGMCC 4.7430</strain>
    </source>
</reference>
<dbReference type="PANTHER" id="PTHR46865:SF2">
    <property type="entry name" value="MONOOXYGENASE"/>
    <property type="match status" value="1"/>
</dbReference>
<dbReference type="InterPro" id="IPR051704">
    <property type="entry name" value="FAD_aromatic-hydroxylase"/>
</dbReference>
<gene>
    <name evidence="2" type="ORF">GCM10012278_28090</name>
</gene>
<dbReference type="GO" id="GO:0071949">
    <property type="term" value="F:FAD binding"/>
    <property type="evidence" value="ECO:0007669"/>
    <property type="project" value="InterPro"/>
</dbReference>
<dbReference type="InterPro" id="IPR002938">
    <property type="entry name" value="FAD-bd"/>
</dbReference>
<reference evidence="2" key="1">
    <citation type="journal article" date="2014" name="Int. J. Syst. Evol. Microbiol.">
        <title>Complete genome sequence of Corynebacterium casei LMG S-19264T (=DSM 44701T), isolated from a smear-ripened cheese.</title>
        <authorList>
            <consortium name="US DOE Joint Genome Institute (JGI-PGF)"/>
            <person name="Walter F."/>
            <person name="Albersmeier A."/>
            <person name="Kalinowski J."/>
            <person name="Ruckert C."/>
        </authorList>
    </citation>
    <scope>NUCLEOTIDE SEQUENCE</scope>
    <source>
        <strain evidence="2">CGMCC 4.7430</strain>
    </source>
</reference>
<dbReference type="Gene3D" id="3.30.9.10">
    <property type="entry name" value="D-Amino Acid Oxidase, subunit A, domain 2"/>
    <property type="match status" value="1"/>
</dbReference>
<evidence type="ECO:0000259" key="1">
    <source>
        <dbReference type="Pfam" id="PF01494"/>
    </source>
</evidence>
<dbReference type="InterPro" id="IPR036188">
    <property type="entry name" value="FAD/NAD-bd_sf"/>
</dbReference>
<feature type="domain" description="FAD-binding" evidence="1">
    <location>
        <begin position="2"/>
        <end position="316"/>
    </location>
</feature>
<dbReference type="RefSeq" id="WP_225277348.1">
    <property type="nucleotide sequence ID" value="NZ_BMNK01000004.1"/>
</dbReference>
<dbReference type="Gene3D" id="3.50.50.60">
    <property type="entry name" value="FAD/NAD(P)-binding domain"/>
    <property type="match status" value="1"/>
</dbReference>
<proteinExistence type="predicted"/>
<dbReference type="SUPFAM" id="SSF51905">
    <property type="entry name" value="FAD/NAD(P)-binding domain"/>
    <property type="match status" value="1"/>
</dbReference>